<keyword evidence="1" id="KW-1185">Reference proteome</keyword>
<evidence type="ECO:0000313" key="1">
    <source>
        <dbReference type="Proteomes" id="UP000887563"/>
    </source>
</evidence>
<dbReference type="WBParaSite" id="Minc3s02616g30894">
    <property type="protein sequence ID" value="Minc3s02616g30894"/>
    <property type="gene ID" value="Minc3s02616g30894"/>
</dbReference>
<evidence type="ECO:0000313" key="2">
    <source>
        <dbReference type="WBParaSite" id="Minc3s02616g30894"/>
    </source>
</evidence>
<organism evidence="1 2">
    <name type="scientific">Meloidogyne incognita</name>
    <name type="common">Southern root-knot nematode worm</name>
    <name type="synonym">Oxyuris incognita</name>
    <dbReference type="NCBI Taxonomy" id="6306"/>
    <lineage>
        <taxon>Eukaryota</taxon>
        <taxon>Metazoa</taxon>
        <taxon>Ecdysozoa</taxon>
        <taxon>Nematoda</taxon>
        <taxon>Chromadorea</taxon>
        <taxon>Rhabditida</taxon>
        <taxon>Tylenchina</taxon>
        <taxon>Tylenchomorpha</taxon>
        <taxon>Tylenchoidea</taxon>
        <taxon>Meloidogynidae</taxon>
        <taxon>Meloidogyninae</taxon>
        <taxon>Meloidogyne</taxon>
        <taxon>Meloidogyne incognita group</taxon>
    </lineage>
</organism>
<reference evidence="2" key="1">
    <citation type="submission" date="2022-11" db="UniProtKB">
        <authorList>
            <consortium name="WormBaseParasite"/>
        </authorList>
    </citation>
    <scope>IDENTIFICATION</scope>
</reference>
<protein>
    <submittedName>
        <fullName evidence="2">Uncharacterized protein</fullName>
    </submittedName>
</protein>
<proteinExistence type="predicted"/>
<dbReference type="AlphaFoldDB" id="A0A914MT55"/>
<accession>A0A914MT55</accession>
<name>A0A914MT55_MELIC</name>
<dbReference type="Proteomes" id="UP000887563">
    <property type="component" value="Unplaced"/>
</dbReference>
<sequence>MNFFQNRETVFASPTSPTTQVNNSTTCLQARQRAFKLVNATTQQRGRCSSSHNRSQQPLALIYSLSKPRLPCCCSSTLPMAERPTAWEYPPKLYRNRQDWNAKIAELEDPFGKTVWRRFKELPPVTVGYIKSVPVVDKSTLWRCKFRLCEAKAKTTEETCGEEFIAGELFASEAMHSMHHVRRTTSKENDFFSGVEGV</sequence>